<organism evidence="1 2">
    <name type="scientific">Bondarzewia mesenterica</name>
    <dbReference type="NCBI Taxonomy" id="1095465"/>
    <lineage>
        <taxon>Eukaryota</taxon>
        <taxon>Fungi</taxon>
        <taxon>Dikarya</taxon>
        <taxon>Basidiomycota</taxon>
        <taxon>Agaricomycotina</taxon>
        <taxon>Agaricomycetes</taxon>
        <taxon>Russulales</taxon>
        <taxon>Bondarzewiaceae</taxon>
        <taxon>Bondarzewia</taxon>
    </lineage>
</organism>
<dbReference type="PANTHER" id="PTHR17901">
    <property type="entry name" value="MAGNESIUM-DEPENDENT PHOSPHATASE 1 MDP1"/>
    <property type="match status" value="1"/>
</dbReference>
<evidence type="ECO:0008006" key="3">
    <source>
        <dbReference type="Google" id="ProtNLM"/>
    </source>
</evidence>
<dbReference type="AlphaFoldDB" id="A0A4S4LLU3"/>
<dbReference type="InterPro" id="IPR036412">
    <property type="entry name" value="HAD-like_sf"/>
</dbReference>
<reference evidence="1 2" key="1">
    <citation type="submission" date="2019-02" db="EMBL/GenBank/DDBJ databases">
        <title>Genome sequencing of the rare red list fungi Bondarzewia mesenterica.</title>
        <authorList>
            <person name="Buettner E."/>
            <person name="Kellner H."/>
        </authorList>
    </citation>
    <scope>NUCLEOTIDE SEQUENCE [LARGE SCALE GENOMIC DNA]</scope>
    <source>
        <strain evidence="1 2">DSM 108281</strain>
    </source>
</reference>
<dbReference type="GO" id="GO:0003993">
    <property type="term" value="F:acid phosphatase activity"/>
    <property type="evidence" value="ECO:0007669"/>
    <property type="project" value="TreeGrafter"/>
</dbReference>
<comment type="caution">
    <text evidence="1">The sequence shown here is derived from an EMBL/GenBank/DDBJ whole genome shotgun (WGS) entry which is preliminary data.</text>
</comment>
<dbReference type="Pfam" id="PF12689">
    <property type="entry name" value="Acid_PPase"/>
    <property type="match status" value="2"/>
</dbReference>
<dbReference type="OrthoDB" id="2865258at2759"/>
<sequence length="249" mass="28361">MTSRLPQLVAFDLEYVLSDPPSDVHFDDEAAFRQAKLHALASLDRYTRHTYVFISFSFLITPFKREGNELNMVLDRYDQRISFYHEVPQILHRLQSAGVIVAACSRTSAPELCVAAPLSFFPLHTNFIVCAGVDSARRALSLLLVPPRAGDKHAPGRPAIQFFDQMEIYPGSKITHFKKLHQKTGIAYSEMLFFDDEHRNQEVESLGVTFTLVRKELNERTLEQGLTEWRKRHPVEVMEDAAGDDVKGI</sequence>
<dbReference type="InterPro" id="IPR023214">
    <property type="entry name" value="HAD_sf"/>
</dbReference>
<proteinExistence type="predicted"/>
<keyword evidence="2" id="KW-1185">Reference proteome</keyword>
<dbReference type="Proteomes" id="UP000310158">
    <property type="component" value="Unassembled WGS sequence"/>
</dbReference>
<evidence type="ECO:0000313" key="2">
    <source>
        <dbReference type="Proteomes" id="UP000310158"/>
    </source>
</evidence>
<name>A0A4S4LLU3_9AGAM</name>
<dbReference type="SUPFAM" id="SSF56784">
    <property type="entry name" value="HAD-like"/>
    <property type="match status" value="1"/>
</dbReference>
<protein>
    <recommendedName>
        <fullName evidence="3">Magnesium-dependent phosphatase-1</fullName>
    </recommendedName>
</protein>
<dbReference type="EMBL" id="SGPL01000385">
    <property type="protein sequence ID" value="THH13126.1"/>
    <property type="molecule type" value="Genomic_DNA"/>
</dbReference>
<dbReference type="InterPro" id="IPR010036">
    <property type="entry name" value="MDP_1_eu_arc"/>
</dbReference>
<gene>
    <name evidence="1" type="ORF">EW146_g7066</name>
</gene>
<dbReference type="Gene3D" id="3.40.50.1000">
    <property type="entry name" value="HAD superfamily/HAD-like"/>
    <property type="match status" value="1"/>
</dbReference>
<accession>A0A4S4LLU3</accession>
<evidence type="ECO:0000313" key="1">
    <source>
        <dbReference type="EMBL" id="THH13126.1"/>
    </source>
</evidence>
<dbReference type="PANTHER" id="PTHR17901:SF14">
    <property type="entry name" value="MAGNESIUM-DEPENDENT PHOSPHATASE 1"/>
    <property type="match status" value="1"/>
</dbReference>